<dbReference type="Gene3D" id="3.90.76.10">
    <property type="entry name" value="Dipeptide-binding Protein, Domain 1"/>
    <property type="match status" value="1"/>
</dbReference>
<dbReference type="InterPro" id="IPR030678">
    <property type="entry name" value="Peptide/Ni-bd"/>
</dbReference>
<sequence length="595" mass="67316">MFTTIPLLCRWVSILLVAVLASSPLTGCSPNQFKTEAAQVPQLISASLGEPTTFNYPLNDSAYSVFGFLYDGLLTENGLTGKLEPAVAESWQLSENKQRVVFTLREGLKWSDGQPFTTDDIVFTYNNIYLNEKIPTGIRDILRIGTSGSFPTVKKLDQRRVEFTIPEPFAPFLRNTGGLPILPAHILRETVQATGPDGNPKFLSTWGTDTDPQKIIGNGPYRMESFTPTQRVIFRRNPYYWRKDAQGNPQPYIERIVLQIIESTDNQLLSFRNGDLDDLEVAPEAFELLKQEEKRRHFNIYNGGMETGTTFVAFNLNKARNSRNQPLVNPIKSRWFNTVAFRQAVAHAIDRETIKNNVFRGLGELQNSPIYIKSPYYLSPQEGLKVYDYNPDKAKQLLLGAGFKYNDKNQLLDAEGNRVRFTLLSNVERKTRVDMAAQIKRDLSRIGMQVDLQILSFNPYIERVSVARSYDCYLGGFLGGGIEPNSGFNIWNAEGALHTFNQGPIPGEPQLIGWEAADWERKISDLYIQGAQELDEAKRKTIYAQTQQIAQEQLPFIHLVERISLDAVSDRVQGIKYSALGGAFWNLYELKVSQK</sequence>
<dbReference type="CDD" id="cd08500">
    <property type="entry name" value="PBP2_NikA_DppA_OppA_like_4"/>
    <property type="match status" value="1"/>
</dbReference>
<feature type="signal peptide" evidence="4">
    <location>
        <begin position="1"/>
        <end position="27"/>
    </location>
</feature>
<evidence type="ECO:0000313" key="6">
    <source>
        <dbReference type="EMBL" id="CAA9564144.1"/>
    </source>
</evidence>
<dbReference type="FunFam" id="3.90.76.10:FF:000004">
    <property type="entry name" value="Peptide ABC transporter substrate-binding protein"/>
    <property type="match status" value="1"/>
</dbReference>
<evidence type="ECO:0000256" key="2">
    <source>
        <dbReference type="ARBA" id="ARBA00022448"/>
    </source>
</evidence>
<dbReference type="GO" id="GO:1904680">
    <property type="term" value="F:peptide transmembrane transporter activity"/>
    <property type="evidence" value="ECO:0007669"/>
    <property type="project" value="TreeGrafter"/>
</dbReference>
<dbReference type="GO" id="GO:0043190">
    <property type="term" value="C:ATP-binding cassette (ABC) transporter complex"/>
    <property type="evidence" value="ECO:0007669"/>
    <property type="project" value="InterPro"/>
</dbReference>
<evidence type="ECO:0000259" key="5">
    <source>
        <dbReference type="Pfam" id="PF00496"/>
    </source>
</evidence>
<proteinExistence type="inferred from homology"/>
<dbReference type="PANTHER" id="PTHR30290:SF9">
    <property type="entry name" value="OLIGOPEPTIDE-BINDING PROTEIN APPA"/>
    <property type="match status" value="1"/>
</dbReference>
<dbReference type="Pfam" id="PF00496">
    <property type="entry name" value="SBP_bac_5"/>
    <property type="match status" value="1"/>
</dbReference>
<keyword evidence="3 4" id="KW-0732">Signal</keyword>
<organism evidence="6">
    <name type="scientific">uncultured Synechococcales cyanobacterium</name>
    <dbReference type="NCBI Taxonomy" id="1936017"/>
    <lineage>
        <taxon>Bacteria</taxon>
        <taxon>Bacillati</taxon>
        <taxon>Cyanobacteriota</taxon>
        <taxon>Cyanophyceae</taxon>
        <taxon>Synechococcales</taxon>
        <taxon>environmental samples</taxon>
    </lineage>
</organism>
<feature type="chain" id="PRO_5026787724" evidence="4">
    <location>
        <begin position="28"/>
        <end position="595"/>
    </location>
</feature>
<dbReference type="PANTHER" id="PTHR30290">
    <property type="entry name" value="PERIPLASMIC BINDING COMPONENT OF ABC TRANSPORTER"/>
    <property type="match status" value="1"/>
</dbReference>
<keyword evidence="2" id="KW-0813">Transport</keyword>
<dbReference type="GO" id="GO:0042597">
    <property type="term" value="C:periplasmic space"/>
    <property type="evidence" value="ECO:0007669"/>
    <property type="project" value="UniProtKB-ARBA"/>
</dbReference>
<evidence type="ECO:0000256" key="4">
    <source>
        <dbReference type="SAM" id="SignalP"/>
    </source>
</evidence>
<dbReference type="InterPro" id="IPR000914">
    <property type="entry name" value="SBP_5_dom"/>
</dbReference>
<feature type="domain" description="Solute-binding protein family 5" evidence="5">
    <location>
        <begin position="82"/>
        <end position="494"/>
    </location>
</feature>
<dbReference type="SUPFAM" id="SSF53850">
    <property type="entry name" value="Periplasmic binding protein-like II"/>
    <property type="match status" value="1"/>
</dbReference>
<name>A0A6J4V1H1_9CYAN</name>
<comment type="similarity">
    <text evidence="1">Belongs to the bacterial solute-binding protein 5 family.</text>
</comment>
<dbReference type="AlphaFoldDB" id="A0A6J4V1H1"/>
<gene>
    <name evidence="6" type="ORF">AVDCRST_MAG81-1060</name>
</gene>
<reference evidence="6" key="1">
    <citation type="submission" date="2020-02" db="EMBL/GenBank/DDBJ databases">
        <authorList>
            <person name="Meier V. D."/>
        </authorList>
    </citation>
    <scope>NUCLEOTIDE SEQUENCE</scope>
    <source>
        <strain evidence="6">AVDCRST_MAG81</strain>
    </source>
</reference>
<dbReference type="Gene3D" id="3.10.105.10">
    <property type="entry name" value="Dipeptide-binding Protein, Domain 3"/>
    <property type="match status" value="1"/>
</dbReference>
<evidence type="ECO:0000256" key="1">
    <source>
        <dbReference type="ARBA" id="ARBA00005695"/>
    </source>
</evidence>
<dbReference type="InterPro" id="IPR039424">
    <property type="entry name" value="SBP_5"/>
</dbReference>
<dbReference type="GO" id="GO:0015833">
    <property type="term" value="P:peptide transport"/>
    <property type="evidence" value="ECO:0007669"/>
    <property type="project" value="TreeGrafter"/>
</dbReference>
<dbReference type="Gene3D" id="3.40.190.10">
    <property type="entry name" value="Periplasmic binding protein-like II"/>
    <property type="match status" value="1"/>
</dbReference>
<dbReference type="EMBL" id="CADCWO010000056">
    <property type="protein sequence ID" value="CAA9564144.1"/>
    <property type="molecule type" value="Genomic_DNA"/>
</dbReference>
<dbReference type="PIRSF" id="PIRSF002741">
    <property type="entry name" value="MppA"/>
    <property type="match status" value="1"/>
</dbReference>
<protein>
    <submittedName>
        <fullName evidence="6">ABC transporter, substrate-binding protein (Cluster 5, nickel/peptides/opines)</fullName>
    </submittedName>
</protein>
<evidence type="ECO:0000256" key="3">
    <source>
        <dbReference type="ARBA" id="ARBA00022729"/>
    </source>
</evidence>
<accession>A0A6J4V1H1</accession>